<evidence type="ECO:0000256" key="2">
    <source>
        <dbReference type="SAM" id="MobiDB-lite"/>
    </source>
</evidence>
<dbReference type="Pfam" id="PF14303">
    <property type="entry name" value="NAM-associated"/>
    <property type="match status" value="1"/>
</dbReference>
<dbReference type="PANTHER" id="PTHR45125">
    <property type="entry name" value="F21J9.4-RELATED"/>
    <property type="match status" value="1"/>
</dbReference>
<reference evidence="4" key="2">
    <citation type="submission" date="2023-06" db="EMBL/GenBank/DDBJ databases">
        <authorList>
            <person name="Swenson N.G."/>
            <person name="Wegrzyn J.L."/>
            <person name="Mcevoy S.L."/>
        </authorList>
    </citation>
    <scope>NUCLEOTIDE SEQUENCE</scope>
    <source>
        <strain evidence="4">NS2018</strain>
        <tissue evidence="4">Leaf</tissue>
    </source>
</reference>
<feature type="coiled-coil region" evidence="1">
    <location>
        <begin position="226"/>
        <end position="258"/>
    </location>
</feature>
<proteinExistence type="predicted"/>
<protein>
    <recommendedName>
        <fullName evidence="3">No apical meristem-associated C-terminal domain-containing protein</fullName>
    </recommendedName>
</protein>
<dbReference type="PANTHER" id="PTHR45125:SF36">
    <property type="entry name" value="BNAC01G27460D PROTEIN"/>
    <property type="match status" value="1"/>
</dbReference>
<name>A0AA39VD82_ACESA</name>
<reference evidence="4" key="1">
    <citation type="journal article" date="2022" name="Plant J.">
        <title>Strategies of tolerance reflected in two North American maple genomes.</title>
        <authorList>
            <person name="McEvoy S.L."/>
            <person name="Sezen U.U."/>
            <person name="Trouern-Trend A."/>
            <person name="McMahon S.M."/>
            <person name="Schaberg P.G."/>
            <person name="Yang J."/>
            <person name="Wegrzyn J.L."/>
            <person name="Swenson N.G."/>
        </authorList>
    </citation>
    <scope>NUCLEOTIDE SEQUENCE</scope>
    <source>
        <strain evidence="4">NS2018</strain>
    </source>
</reference>
<gene>
    <name evidence="4" type="ORF">LWI29_023812</name>
</gene>
<comment type="caution">
    <text evidence="4">The sequence shown here is derived from an EMBL/GenBank/DDBJ whole genome shotgun (WGS) entry which is preliminary data.</text>
</comment>
<evidence type="ECO:0000259" key="3">
    <source>
        <dbReference type="Pfam" id="PF14303"/>
    </source>
</evidence>
<dbReference type="AlphaFoldDB" id="A0AA39VD82"/>
<evidence type="ECO:0000313" key="4">
    <source>
        <dbReference type="EMBL" id="KAK0582294.1"/>
    </source>
</evidence>
<organism evidence="4 5">
    <name type="scientific">Acer saccharum</name>
    <name type="common">Sugar maple</name>
    <dbReference type="NCBI Taxonomy" id="4024"/>
    <lineage>
        <taxon>Eukaryota</taxon>
        <taxon>Viridiplantae</taxon>
        <taxon>Streptophyta</taxon>
        <taxon>Embryophyta</taxon>
        <taxon>Tracheophyta</taxon>
        <taxon>Spermatophyta</taxon>
        <taxon>Magnoliopsida</taxon>
        <taxon>eudicotyledons</taxon>
        <taxon>Gunneridae</taxon>
        <taxon>Pentapetalae</taxon>
        <taxon>rosids</taxon>
        <taxon>malvids</taxon>
        <taxon>Sapindales</taxon>
        <taxon>Sapindaceae</taxon>
        <taxon>Hippocastanoideae</taxon>
        <taxon>Acereae</taxon>
        <taxon>Acer</taxon>
    </lineage>
</organism>
<evidence type="ECO:0000313" key="5">
    <source>
        <dbReference type="Proteomes" id="UP001168877"/>
    </source>
</evidence>
<evidence type="ECO:0000256" key="1">
    <source>
        <dbReference type="SAM" id="Coils"/>
    </source>
</evidence>
<accession>A0AA39VD82</accession>
<sequence length="315" mass="36145">MSSSMNSGEKSRGNTVRSASYSNEEDLLLCHIYLDVSQNPIIGANQSSLQFWSRIETEYHKAKPEHIIQVRPKRSLQSRMQVIMSAIRKLRGYVQQIENSKPSGASELEILNQAKALLAEDPDFKKRFKFDHVWLLLKDSNLSMLTPGRRKRHEWKEASQSDSTTPKSPGESPFCIDLNADFESERPVGSEEMKQFYKSMKEENQQMKDMFKESNACMQETQSLLQMNYQLQLLRAQNEAKKLELRERREENKILNRDLDSIKDPMLRDALRSEQMRIYEKRAHNQQFQGGSGSSNTLGQYSGGDGGSGDNPPDV</sequence>
<feature type="region of interest" description="Disordered" evidence="2">
    <location>
        <begin position="148"/>
        <end position="173"/>
    </location>
</feature>
<keyword evidence="5" id="KW-1185">Reference proteome</keyword>
<dbReference type="EMBL" id="JAUESC010000384">
    <property type="protein sequence ID" value="KAK0582294.1"/>
    <property type="molecule type" value="Genomic_DNA"/>
</dbReference>
<feature type="region of interest" description="Disordered" evidence="2">
    <location>
        <begin position="280"/>
        <end position="315"/>
    </location>
</feature>
<keyword evidence="1" id="KW-0175">Coiled coil</keyword>
<feature type="compositionally biased region" description="Polar residues" evidence="2">
    <location>
        <begin position="285"/>
        <end position="300"/>
    </location>
</feature>
<dbReference type="Proteomes" id="UP001168877">
    <property type="component" value="Unassembled WGS sequence"/>
</dbReference>
<feature type="domain" description="No apical meristem-associated C-terminal" evidence="3">
    <location>
        <begin position="126"/>
        <end position="275"/>
    </location>
</feature>
<dbReference type="InterPro" id="IPR029466">
    <property type="entry name" value="NAM-associated_C"/>
</dbReference>